<protein>
    <submittedName>
        <fullName evidence="2">Uncharacterized protein</fullName>
    </submittedName>
</protein>
<dbReference type="Proteomes" id="UP000004121">
    <property type="component" value="Unassembled WGS sequence"/>
</dbReference>
<dbReference type="RefSeq" id="WP_007156905.1">
    <property type="nucleotide sequence ID" value="NZ_GG668534.1"/>
</dbReference>
<name>C2KZ40_9FIRM</name>
<comment type="caution">
    <text evidence="2">The sequence shown here is derived from an EMBL/GenBank/DDBJ whole genome shotgun (WGS) entry which is preliminary data.</text>
</comment>
<dbReference type="STRING" id="585501.HMPREF6123_1759"/>
<dbReference type="InParanoid" id="C2KZ40"/>
<sequence length="323" mass="37604">MEYNLLICTATTKWIAIDINPNGELERLSLDGNDFAEVHSTEDVLEFCAKILGYYNINNFNDINLNIKIVMVSKYSPLNLELFMQLKDAASVNLIDAKTVMPIYVLKNCLVKANTKIGILCMEERFSFIVDDNLTVSYENAEEGEDLRIEPENFSIVFRFNCKNLISVEREFKELEKKQDEIKSLQEEQIGLNNDFVELDKHNNRENARIREFKKNIESRINIIRLNTNKSWNPFCFRDLSDYKVQLLKSEGDIIERGTDIISFYMDSGQPYDRSTIATTSRGKIHYLVKDGDIIRSHDAVAILYDPLDKKKDVIRWYKNHNL</sequence>
<gene>
    <name evidence="2" type="ORF">HMPREF6123_1759</name>
</gene>
<accession>C2KZ40</accession>
<proteinExistence type="predicted"/>
<feature type="coiled-coil region" evidence="1">
    <location>
        <begin position="165"/>
        <end position="195"/>
    </location>
</feature>
<dbReference type="EMBL" id="ACKX01000178">
    <property type="protein sequence ID" value="EEJ50970.1"/>
    <property type="molecule type" value="Genomic_DNA"/>
</dbReference>
<dbReference type="AlphaFoldDB" id="C2KZ40"/>
<reference evidence="2 3" key="1">
    <citation type="submission" date="2009-04" db="EMBL/GenBank/DDBJ databases">
        <authorList>
            <person name="Qin X."/>
            <person name="Bachman B."/>
            <person name="Battles P."/>
            <person name="Bell A."/>
            <person name="Bess C."/>
            <person name="Bickham C."/>
            <person name="Chaboub L."/>
            <person name="Chen D."/>
            <person name="Coyle M."/>
            <person name="Deiros D.R."/>
            <person name="Dinh H."/>
            <person name="Forbes L."/>
            <person name="Fowler G."/>
            <person name="Francisco L."/>
            <person name="Fu Q."/>
            <person name="Gubbala S."/>
            <person name="Hale W."/>
            <person name="Han Y."/>
            <person name="Hemphill L."/>
            <person name="Highlander S.K."/>
            <person name="Hirani K."/>
            <person name="Hogues M."/>
            <person name="Jackson L."/>
            <person name="Jakkamsetti A."/>
            <person name="Javaid M."/>
            <person name="Jiang H."/>
            <person name="Korchina V."/>
            <person name="Kovar C."/>
            <person name="Lara F."/>
            <person name="Lee S."/>
            <person name="Mata R."/>
            <person name="Mathew T."/>
            <person name="Moen C."/>
            <person name="Morales K."/>
            <person name="Munidasa M."/>
            <person name="Nazareth L."/>
            <person name="Ngo R."/>
            <person name="Nguyen L."/>
            <person name="Okwuonu G."/>
            <person name="Ongeri F."/>
            <person name="Patil S."/>
            <person name="Petrosino J."/>
            <person name="Pham C."/>
            <person name="Pham P."/>
            <person name="Pu L.-L."/>
            <person name="Puazo M."/>
            <person name="Raj R."/>
            <person name="Reid J."/>
            <person name="Rouhana J."/>
            <person name="Saada N."/>
            <person name="Shang Y."/>
            <person name="Simmons D."/>
            <person name="Thornton R."/>
            <person name="Warren J."/>
            <person name="Weissenberger G."/>
            <person name="Zhang J."/>
            <person name="Zhang L."/>
            <person name="Zhou C."/>
            <person name="Zhu D."/>
            <person name="Muzny D."/>
            <person name="Worley K."/>
            <person name="Gibbs R."/>
        </authorList>
    </citation>
    <scope>NUCLEOTIDE SEQUENCE [LARGE SCALE GENOMIC DNA]</scope>
    <source>
        <strain evidence="2 3">F0268</strain>
    </source>
</reference>
<evidence type="ECO:0000256" key="1">
    <source>
        <dbReference type="SAM" id="Coils"/>
    </source>
</evidence>
<keyword evidence="1" id="KW-0175">Coiled coil</keyword>
<dbReference type="HOGENOM" id="CLU_860083_0_0_9"/>
<evidence type="ECO:0000313" key="3">
    <source>
        <dbReference type="Proteomes" id="UP000004121"/>
    </source>
</evidence>
<organism evidence="2 3">
    <name type="scientific">Oribacterium sinus F0268</name>
    <dbReference type="NCBI Taxonomy" id="585501"/>
    <lineage>
        <taxon>Bacteria</taxon>
        <taxon>Bacillati</taxon>
        <taxon>Bacillota</taxon>
        <taxon>Clostridia</taxon>
        <taxon>Lachnospirales</taxon>
        <taxon>Lachnospiraceae</taxon>
        <taxon>Oribacterium</taxon>
    </lineage>
</organism>
<evidence type="ECO:0000313" key="2">
    <source>
        <dbReference type="EMBL" id="EEJ50970.1"/>
    </source>
</evidence>
<keyword evidence="3" id="KW-1185">Reference proteome</keyword>